<comment type="subcellular location">
    <subcellularLocation>
        <location evidence="1 8">Cell outer membrane</location>
        <topology evidence="1 8">Multi-pass membrane protein</topology>
    </subcellularLocation>
</comment>
<keyword evidence="11" id="KW-1185">Reference proteome</keyword>
<evidence type="ECO:0000256" key="4">
    <source>
        <dbReference type="ARBA" id="ARBA00022692"/>
    </source>
</evidence>
<sequence>MQATHSDQLFGHDNRFVTGISLDSGLTRFSTNSELGTMGRDYVVGGSGAFLGPSGTPVSIGPAALRGTNQYGGFYAINTFDVTNRFSISGGGRFNVARLTLEDQLGTSPNAVFVFDHFNPSFGGTYKLTPITTAYAGYSEANRAPTALELGCSDPTRPCSAVSTAPLKQVISHTVDVGLRGSYTYGDGRGAVDWRVGAFRIDNANDIFAIPSPVLQGFSYFQNIGSTRRQGIESEITLRAKRFELYANYAFLDARFRDSLMISSNSPFADANGRIRVQPGNRIPVVAAHNFKAGIDYAVTDALKVGGDVLVVSSQFFDGDESNQSAKLPAYAVFNLHGSYQIDRTFQIYG</sequence>
<evidence type="ECO:0000256" key="6">
    <source>
        <dbReference type="ARBA" id="ARBA00023136"/>
    </source>
</evidence>
<keyword evidence="6 8" id="KW-0472">Membrane</keyword>
<dbReference type="PROSITE" id="PS52016">
    <property type="entry name" value="TONB_DEPENDENT_REC_3"/>
    <property type="match status" value="1"/>
</dbReference>
<proteinExistence type="inferred from homology"/>
<keyword evidence="4 8" id="KW-0812">Transmembrane</keyword>
<dbReference type="GO" id="GO:0009279">
    <property type="term" value="C:cell outer membrane"/>
    <property type="evidence" value="ECO:0007669"/>
    <property type="project" value="UniProtKB-SubCell"/>
</dbReference>
<keyword evidence="7 8" id="KW-0998">Cell outer membrane</keyword>
<evidence type="ECO:0000256" key="3">
    <source>
        <dbReference type="ARBA" id="ARBA00022452"/>
    </source>
</evidence>
<comment type="similarity">
    <text evidence="8">Belongs to the TonB-dependent receptor family.</text>
</comment>
<keyword evidence="5" id="KW-0798">TonB box</keyword>
<evidence type="ECO:0000313" key="10">
    <source>
        <dbReference type="EMBL" id="NGX98042.1"/>
    </source>
</evidence>
<dbReference type="Pfam" id="PF00593">
    <property type="entry name" value="TonB_dep_Rec_b-barrel"/>
    <property type="match status" value="1"/>
</dbReference>
<keyword evidence="10" id="KW-0675">Receptor</keyword>
<comment type="caution">
    <text evidence="10">The sequence shown here is derived from an EMBL/GenBank/DDBJ whole genome shotgun (WGS) entry which is preliminary data.</text>
</comment>
<dbReference type="Proteomes" id="UP000480266">
    <property type="component" value="Unassembled WGS sequence"/>
</dbReference>
<dbReference type="InterPro" id="IPR036942">
    <property type="entry name" value="Beta-barrel_TonB_sf"/>
</dbReference>
<keyword evidence="2 8" id="KW-0813">Transport</keyword>
<dbReference type="GO" id="GO:0044718">
    <property type="term" value="P:siderophore transmembrane transport"/>
    <property type="evidence" value="ECO:0007669"/>
    <property type="project" value="TreeGrafter"/>
</dbReference>
<evidence type="ECO:0000256" key="7">
    <source>
        <dbReference type="ARBA" id="ARBA00023237"/>
    </source>
</evidence>
<dbReference type="SUPFAM" id="SSF56935">
    <property type="entry name" value="Porins"/>
    <property type="match status" value="1"/>
</dbReference>
<dbReference type="PANTHER" id="PTHR30069:SF39">
    <property type="entry name" value="BLL6183 PROTEIN"/>
    <property type="match status" value="1"/>
</dbReference>
<evidence type="ECO:0000259" key="9">
    <source>
        <dbReference type="Pfam" id="PF00593"/>
    </source>
</evidence>
<dbReference type="Gene3D" id="2.40.170.20">
    <property type="entry name" value="TonB-dependent receptor, beta-barrel domain"/>
    <property type="match status" value="1"/>
</dbReference>
<feature type="domain" description="TonB-dependent receptor-like beta-barrel" evidence="9">
    <location>
        <begin position="8"/>
        <end position="349"/>
    </location>
</feature>
<reference evidence="10" key="1">
    <citation type="submission" date="2020-02" db="EMBL/GenBank/DDBJ databases">
        <title>Draft genome sequence of Candidatus Afipia apatlaquensis IBT-C3, a potential strain for decolorization of textile dyes.</title>
        <authorList>
            <person name="Sanchez-Reyes A."/>
            <person name="Breton-Deval L."/>
            <person name="Mangelson H."/>
            <person name="Sanchez-Flores A."/>
        </authorList>
    </citation>
    <scope>NUCLEOTIDE SEQUENCE [LARGE SCALE GENOMIC DNA]</scope>
    <source>
        <strain evidence="10">IBT-C3</strain>
    </source>
</reference>
<gene>
    <name evidence="10" type="ORF">G4V63_23400</name>
</gene>
<name>A0A7C9RIZ5_9BRAD</name>
<keyword evidence="3 8" id="KW-1134">Transmembrane beta strand</keyword>
<dbReference type="EMBL" id="JAAMRR010001186">
    <property type="protein sequence ID" value="NGX98042.1"/>
    <property type="molecule type" value="Genomic_DNA"/>
</dbReference>
<feature type="non-terminal residue" evidence="10">
    <location>
        <position position="350"/>
    </location>
</feature>
<dbReference type="InterPro" id="IPR039426">
    <property type="entry name" value="TonB-dep_rcpt-like"/>
</dbReference>
<evidence type="ECO:0000256" key="2">
    <source>
        <dbReference type="ARBA" id="ARBA00022448"/>
    </source>
</evidence>
<accession>A0A7C9RIZ5</accession>
<protein>
    <submittedName>
        <fullName evidence="10">TonB-dependent receptor</fullName>
    </submittedName>
</protein>
<dbReference type="PANTHER" id="PTHR30069">
    <property type="entry name" value="TONB-DEPENDENT OUTER MEMBRANE RECEPTOR"/>
    <property type="match status" value="1"/>
</dbReference>
<organism evidence="10 11">
    <name type="scientific">Candidatus Afipia apatlaquensis</name>
    <dbReference type="NCBI Taxonomy" id="2712852"/>
    <lineage>
        <taxon>Bacteria</taxon>
        <taxon>Pseudomonadati</taxon>
        <taxon>Pseudomonadota</taxon>
        <taxon>Alphaproteobacteria</taxon>
        <taxon>Hyphomicrobiales</taxon>
        <taxon>Nitrobacteraceae</taxon>
        <taxon>Afipia</taxon>
    </lineage>
</organism>
<evidence type="ECO:0000256" key="8">
    <source>
        <dbReference type="PROSITE-ProRule" id="PRU01360"/>
    </source>
</evidence>
<evidence type="ECO:0000256" key="1">
    <source>
        <dbReference type="ARBA" id="ARBA00004571"/>
    </source>
</evidence>
<dbReference type="InterPro" id="IPR000531">
    <property type="entry name" value="Beta-barrel_TonB"/>
</dbReference>
<dbReference type="GO" id="GO:0015344">
    <property type="term" value="F:siderophore uptake transmembrane transporter activity"/>
    <property type="evidence" value="ECO:0007669"/>
    <property type="project" value="TreeGrafter"/>
</dbReference>
<evidence type="ECO:0000256" key="5">
    <source>
        <dbReference type="ARBA" id="ARBA00023077"/>
    </source>
</evidence>
<dbReference type="AlphaFoldDB" id="A0A7C9RIZ5"/>
<evidence type="ECO:0000313" key="11">
    <source>
        <dbReference type="Proteomes" id="UP000480266"/>
    </source>
</evidence>